<dbReference type="Proteomes" id="UP000245956">
    <property type="component" value="Unassembled WGS sequence"/>
</dbReference>
<feature type="region of interest" description="Disordered" evidence="1">
    <location>
        <begin position="1"/>
        <end position="59"/>
    </location>
</feature>
<reference evidence="2 3" key="1">
    <citation type="journal article" date="2016" name="Front. Microbiol.">
        <title>Genome and transcriptome sequences reveal the specific parasitism of the nematophagous Purpureocillium lilacinum 36-1.</title>
        <authorList>
            <person name="Xie J."/>
            <person name="Li S."/>
            <person name="Mo C."/>
            <person name="Xiao X."/>
            <person name="Peng D."/>
            <person name="Wang G."/>
            <person name="Xiao Y."/>
        </authorList>
    </citation>
    <scope>NUCLEOTIDE SEQUENCE [LARGE SCALE GENOMIC DNA]</scope>
    <source>
        <strain evidence="2 3">36-1</strain>
    </source>
</reference>
<protein>
    <submittedName>
        <fullName evidence="2">Uncharacterized protein</fullName>
    </submittedName>
</protein>
<accession>A0A2U3E787</accession>
<comment type="caution">
    <text evidence="2">The sequence shown here is derived from an EMBL/GenBank/DDBJ whole genome shotgun (WGS) entry which is preliminary data.</text>
</comment>
<sequence length="267" mass="28366">MVSRLTHPKRSQGRDLLGYPSHRLGGLLRSQRPVKRKEKKLAGDGPRKGVTSSAGGAHARHNVTPSTCACAVPLGGVRRGMTKLFRTSRVLGQPWRAQRQRRPALRTATPLGVTGLRVVACVVIHQRRACVVGSSLPCPSSIVIAHLAIANCPIVTIVGRTHIIPPKDGSQRIASAPQWHRTNPHLQLPSFHRPPPLQGARGTASAAAAAVAGKEAAVVASPHRRYGQPSPGGVPEALVVAAAFNPGPTTVRECDERKSLLPRVEPP</sequence>
<evidence type="ECO:0000256" key="1">
    <source>
        <dbReference type="SAM" id="MobiDB-lite"/>
    </source>
</evidence>
<organism evidence="2 3">
    <name type="scientific">Purpureocillium lilacinum</name>
    <name type="common">Paecilomyces lilacinus</name>
    <dbReference type="NCBI Taxonomy" id="33203"/>
    <lineage>
        <taxon>Eukaryota</taxon>
        <taxon>Fungi</taxon>
        <taxon>Dikarya</taxon>
        <taxon>Ascomycota</taxon>
        <taxon>Pezizomycotina</taxon>
        <taxon>Sordariomycetes</taxon>
        <taxon>Hypocreomycetidae</taxon>
        <taxon>Hypocreales</taxon>
        <taxon>Ophiocordycipitaceae</taxon>
        <taxon>Purpureocillium</taxon>
    </lineage>
</organism>
<dbReference type="AlphaFoldDB" id="A0A2U3E787"/>
<evidence type="ECO:0000313" key="2">
    <source>
        <dbReference type="EMBL" id="PWI70363.1"/>
    </source>
</evidence>
<proteinExistence type="predicted"/>
<dbReference type="EMBL" id="LCWV01000009">
    <property type="protein sequence ID" value="PWI70363.1"/>
    <property type="molecule type" value="Genomic_DNA"/>
</dbReference>
<feature type="compositionally biased region" description="Basic residues" evidence="1">
    <location>
        <begin position="1"/>
        <end position="11"/>
    </location>
</feature>
<evidence type="ECO:0000313" key="3">
    <source>
        <dbReference type="Proteomes" id="UP000245956"/>
    </source>
</evidence>
<gene>
    <name evidence="2" type="ORF">PCL_12762</name>
</gene>
<name>A0A2U3E787_PURLI</name>